<dbReference type="InterPro" id="IPR011894">
    <property type="entry name" value="PorC_KorC"/>
</dbReference>
<dbReference type="NCBIfam" id="NF045762">
    <property type="entry name" value="PhenlGlyoxDHPadE"/>
    <property type="match status" value="1"/>
</dbReference>
<dbReference type="InterPro" id="IPR002869">
    <property type="entry name" value="Pyrv_flavodox_OxRed_cen"/>
</dbReference>
<keyword evidence="1" id="KW-0560">Oxidoreductase</keyword>
<evidence type="ECO:0000313" key="3">
    <source>
        <dbReference type="EMBL" id="TVT54164.1"/>
    </source>
</evidence>
<dbReference type="Proteomes" id="UP000317355">
    <property type="component" value="Unassembled WGS sequence"/>
</dbReference>
<protein>
    <submittedName>
        <fullName evidence="3">Ketoisovalerate oxidoreductase</fullName>
    </submittedName>
</protein>
<reference evidence="3 4" key="1">
    <citation type="submission" date="2019-07" db="EMBL/GenBank/DDBJ databases">
        <title>The pathways for chlorine oxyanion respiration interact through the shared metabolite chlorate.</title>
        <authorList>
            <person name="Barnum T.P."/>
            <person name="Cheng Y."/>
            <person name="Hill K.A."/>
            <person name="Lucas L.N."/>
            <person name="Carlson H.K."/>
            <person name="Coates J.D."/>
        </authorList>
    </citation>
    <scope>NUCLEOTIDE SEQUENCE [LARGE SCALE GENOMIC DNA]</scope>
    <source>
        <strain evidence="3">BK-3</strain>
    </source>
</reference>
<comment type="caution">
    <text evidence="3">The sequence shown here is derived from an EMBL/GenBank/DDBJ whole genome shotgun (WGS) entry which is preliminary data.</text>
</comment>
<evidence type="ECO:0000313" key="4">
    <source>
        <dbReference type="Proteomes" id="UP000317355"/>
    </source>
</evidence>
<dbReference type="EMBL" id="VMRY01000043">
    <property type="protein sequence ID" value="TVT54164.1"/>
    <property type="molecule type" value="Genomic_DNA"/>
</dbReference>
<gene>
    <name evidence="3" type="ORF">FHK82_10805</name>
</gene>
<dbReference type="SUPFAM" id="SSF53323">
    <property type="entry name" value="Pyruvate-ferredoxin oxidoreductase, PFOR, domain III"/>
    <property type="match status" value="1"/>
</dbReference>
<feature type="domain" description="Pyruvate/ketoisovalerate oxidoreductase catalytic" evidence="2">
    <location>
        <begin position="19"/>
        <end position="186"/>
    </location>
</feature>
<organism evidence="3 4">
    <name type="scientific">Sedimenticola thiotaurini</name>
    <dbReference type="NCBI Taxonomy" id="1543721"/>
    <lineage>
        <taxon>Bacteria</taxon>
        <taxon>Pseudomonadati</taxon>
        <taxon>Pseudomonadota</taxon>
        <taxon>Gammaproteobacteria</taxon>
        <taxon>Chromatiales</taxon>
        <taxon>Sedimenticolaceae</taxon>
        <taxon>Sedimenticola</taxon>
    </lineage>
</organism>
<evidence type="ECO:0000256" key="1">
    <source>
        <dbReference type="ARBA" id="ARBA00023002"/>
    </source>
</evidence>
<dbReference type="NCBIfam" id="TIGR02175">
    <property type="entry name" value="PorC_KorC"/>
    <property type="match status" value="1"/>
</dbReference>
<dbReference type="InterPro" id="IPR051626">
    <property type="entry name" value="Oxidoreductase_gamma_subunit"/>
</dbReference>
<dbReference type="Pfam" id="PF01558">
    <property type="entry name" value="POR"/>
    <property type="match status" value="1"/>
</dbReference>
<name>A0A558CZF8_9GAMM</name>
<dbReference type="Gene3D" id="3.40.920.10">
    <property type="entry name" value="Pyruvate-ferredoxin oxidoreductase, PFOR, domain III"/>
    <property type="match status" value="1"/>
</dbReference>
<dbReference type="InterPro" id="IPR054811">
    <property type="entry name" value="PadE"/>
</dbReference>
<accession>A0A558CZF8</accession>
<dbReference type="GO" id="GO:0016625">
    <property type="term" value="F:oxidoreductase activity, acting on the aldehyde or oxo group of donors, iron-sulfur protein as acceptor"/>
    <property type="evidence" value="ECO:0007669"/>
    <property type="project" value="InterPro"/>
</dbReference>
<dbReference type="PANTHER" id="PTHR43366:SF1">
    <property type="entry name" value="PYRUVATE SYNTHASE SUBUNIT PORC"/>
    <property type="match status" value="1"/>
</dbReference>
<dbReference type="InterPro" id="IPR019752">
    <property type="entry name" value="Pyrv/ketoisovalerate_OxRed_cat"/>
</dbReference>
<dbReference type="PANTHER" id="PTHR43366">
    <property type="entry name" value="PYRUVATE SYNTHASE SUBUNIT PORC"/>
    <property type="match status" value="1"/>
</dbReference>
<proteinExistence type="predicted"/>
<sequence>MTTAVAQKTTHEVRLHGRGGQGAVLASKILAKAIAMSGLYVTAIPAFGFERRGAPVAAFMRYSEKPLRAVTNIYDPDYIICIDPSIPKAVDIFAGVQPNSTLIQATRHAVESLNCPGDISTVVLCDAVKIGMEVFRRPITNTIMLGAFARATGIITMDELRAGLESANFRDAGLEQNLIAVERGYNEAIIKQRQGDVWV</sequence>
<evidence type="ECO:0000259" key="2">
    <source>
        <dbReference type="Pfam" id="PF01558"/>
    </source>
</evidence>
<dbReference type="AlphaFoldDB" id="A0A558CZF8"/>